<feature type="domain" description="Methyltransferase" evidence="1">
    <location>
        <begin position="50"/>
        <end position="157"/>
    </location>
</feature>
<dbReference type="Proteomes" id="UP000722459">
    <property type="component" value="Unassembled WGS sequence"/>
</dbReference>
<dbReference type="Gene3D" id="3.40.50.150">
    <property type="entry name" value="Vaccinia Virus protein VP39"/>
    <property type="match status" value="1"/>
</dbReference>
<dbReference type="InterPro" id="IPR029063">
    <property type="entry name" value="SAM-dependent_MTases_sf"/>
</dbReference>
<comment type="caution">
    <text evidence="2">The sequence shown here is derived from an EMBL/GenBank/DDBJ whole genome shotgun (WGS) entry which is preliminary data.</text>
</comment>
<evidence type="ECO:0000313" key="3">
    <source>
        <dbReference type="Proteomes" id="UP000722459"/>
    </source>
</evidence>
<gene>
    <name evidence="2" type="ORF">HON47_02455</name>
</gene>
<keyword evidence="2" id="KW-0489">Methyltransferase</keyword>
<dbReference type="CDD" id="cd02440">
    <property type="entry name" value="AdoMet_MTases"/>
    <property type="match status" value="1"/>
</dbReference>
<dbReference type="InterPro" id="IPR025714">
    <property type="entry name" value="Methyltranfer_dom"/>
</dbReference>
<sequence>MQDSHKNEKRVKELYEKYPYPSRQNATDKKVKNFVKWVSSIFGENFDYWKGKNVLELGCGTGELANGLALCGANVYAIDFSSSSIKKAKELSKKLGTKVKFEEKNILEFKSEKKYDVVIALGSLHHTINAKKGFENGISCLKKDGLIVIGLYNKYSRFRQRVRRLILGIFCGKNIEKRIEIGKRLFGAMESREQEADKYGQVWESYHSVSEILRWFSKNNIDFIASKPKFEKPLIDEIKWFLSKKGAFFVMVGKAK</sequence>
<dbReference type="EMBL" id="JABJNZ010000034">
    <property type="protein sequence ID" value="MBT4870409.1"/>
    <property type="molecule type" value="Genomic_DNA"/>
</dbReference>
<evidence type="ECO:0000259" key="1">
    <source>
        <dbReference type="Pfam" id="PF13847"/>
    </source>
</evidence>
<evidence type="ECO:0000313" key="2">
    <source>
        <dbReference type="EMBL" id="MBT4870409.1"/>
    </source>
</evidence>
<protein>
    <submittedName>
        <fullName evidence="2">Methyltransferase domain-containing protein</fullName>
    </submittedName>
</protein>
<dbReference type="GO" id="GO:0008168">
    <property type="term" value="F:methyltransferase activity"/>
    <property type="evidence" value="ECO:0007669"/>
    <property type="project" value="UniProtKB-KW"/>
</dbReference>
<dbReference type="GO" id="GO:0032259">
    <property type="term" value="P:methylation"/>
    <property type="evidence" value="ECO:0007669"/>
    <property type="project" value="UniProtKB-KW"/>
</dbReference>
<proteinExistence type="predicted"/>
<keyword evidence="2" id="KW-0808">Transferase</keyword>
<dbReference type="AlphaFoldDB" id="A0A8T5GEN4"/>
<reference evidence="2" key="1">
    <citation type="journal article" date="2021" name="ISME J.">
        <title>Mercury methylation by metabolically versatile and cosmopolitan marine bacteria.</title>
        <authorList>
            <person name="Lin H."/>
            <person name="Ascher D.B."/>
            <person name="Myung Y."/>
            <person name="Lamborg C.H."/>
            <person name="Hallam S.J."/>
            <person name="Gionfriddo C.M."/>
            <person name="Holt K.E."/>
            <person name="Moreau J.W."/>
        </authorList>
    </citation>
    <scope>NUCLEOTIDE SEQUENCE</scope>
    <source>
        <strain evidence="2">SI075_bin30</strain>
    </source>
</reference>
<dbReference type="Pfam" id="PF13847">
    <property type="entry name" value="Methyltransf_31"/>
    <property type="match status" value="1"/>
</dbReference>
<dbReference type="SUPFAM" id="SSF53335">
    <property type="entry name" value="S-adenosyl-L-methionine-dependent methyltransferases"/>
    <property type="match status" value="1"/>
</dbReference>
<accession>A0A8T5GEN4</accession>
<organism evidence="2 3">
    <name type="scientific">Candidatus Iainarchaeum sp</name>
    <dbReference type="NCBI Taxonomy" id="3101447"/>
    <lineage>
        <taxon>Archaea</taxon>
        <taxon>Candidatus Iainarchaeota</taxon>
        <taxon>Candidatus Iainarchaeia</taxon>
        <taxon>Candidatus Iainarchaeales</taxon>
        <taxon>Candidatus Iainarchaeaceae</taxon>
        <taxon>Candidatus Iainarchaeum</taxon>
    </lineage>
</organism>
<dbReference type="PANTHER" id="PTHR43861">
    <property type="entry name" value="TRANS-ACONITATE 2-METHYLTRANSFERASE-RELATED"/>
    <property type="match status" value="1"/>
</dbReference>
<name>A0A8T5GEN4_9ARCH</name>